<dbReference type="PANTHER" id="PTHR36115">
    <property type="entry name" value="PROLINE-RICH ANTIGEN HOMOLOG-RELATED"/>
    <property type="match status" value="1"/>
</dbReference>
<keyword evidence="5 6" id="KW-0472">Membrane</keyword>
<organism evidence="8 9">
    <name type="scientific">Xanthomonas graminis pv. phlei</name>
    <dbReference type="NCBI Taxonomy" id="487906"/>
    <lineage>
        <taxon>Bacteria</taxon>
        <taxon>Pseudomonadati</taxon>
        <taxon>Pseudomonadota</taxon>
        <taxon>Gammaproteobacteria</taxon>
        <taxon>Lysobacterales</taxon>
        <taxon>Lysobacteraceae</taxon>
        <taxon>Xanthomonas</taxon>
        <taxon>Xanthomonas translucens group</taxon>
        <taxon>Xanthomonas graminis</taxon>
    </lineage>
</organism>
<dbReference type="AlphaFoldDB" id="A0A0K2ZDJ4"/>
<keyword evidence="2" id="KW-1003">Cell membrane</keyword>
<dbReference type="Proteomes" id="UP000045978">
    <property type="component" value="Unassembled WGS sequence"/>
</dbReference>
<dbReference type="Pfam" id="PF06271">
    <property type="entry name" value="RDD"/>
    <property type="match status" value="1"/>
</dbReference>
<dbReference type="EMBL" id="CXOJ01000003">
    <property type="protein sequence ID" value="CTP82832.1"/>
    <property type="molecule type" value="Genomic_DNA"/>
</dbReference>
<accession>A0A0K2ZDJ4</accession>
<reference evidence="8 9" key="1">
    <citation type="submission" date="2015-07" db="EMBL/GenBank/DDBJ databases">
        <authorList>
            <person name="Noorani M."/>
        </authorList>
    </citation>
    <scope>NUCLEOTIDE SEQUENCE [LARGE SCALE GENOMIC DNA]</scope>
    <source>
        <strain evidence="8">LMG730</strain>
    </source>
</reference>
<dbReference type="GO" id="GO:0005886">
    <property type="term" value="C:plasma membrane"/>
    <property type="evidence" value="ECO:0007669"/>
    <property type="project" value="UniProtKB-SubCell"/>
</dbReference>
<gene>
    <name evidence="8" type="ORF">XTPLMG730_0238</name>
</gene>
<feature type="domain" description="RDD" evidence="7">
    <location>
        <begin position="3"/>
        <end position="142"/>
    </location>
</feature>
<evidence type="ECO:0000313" key="8">
    <source>
        <dbReference type="EMBL" id="CTP82832.1"/>
    </source>
</evidence>
<keyword evidence="3 6" id="KW-0812">Transmembrane</keyword>
<feature type="transmembrane region" description="Helical" evidence="6">
    <location>
        <begin position="12"/>
        <end position="33"/>
    </location>
</feature>
<evidence type="ECO:0000256" key="2">
    <source>
        <dbReference type="ARBA" id="ARBA00022475"/>
    </source>
</evidence>
<dbReference type="InterPro" id="IPR051791">
    <property type="entry name" value="Pra-immunoreactive"/>
</dbReference>
<protein>
    <submittedName>
        <fullName evidence="8">RDD family domain-containing protein</fullName>
    </submittedName>
</protein>
<evidence type="ECO:0000256" key="1">
    <source>
        <dbReference type="ARBA" id="ARBA00004651"/>
    </source>
</evidence>
<evidence type="ECO:0000313" key="9">
    <source>
        <dbReference type="Proteomes" id="UP000045978"/>
    </source>
</evidence>
<feature type="transmembrane region" description="Helical" evidence="6">
    <location>
        <begin position="45"/>
        <end position="65"/>
    </location>
</feature>
<comment type="subcellular location">
    <subcellularLocation>
        <location evidence="1">Cell membrane</location>
        <topology evidence="1">Multi-pass membrane protein</topology>
    </subcellularLocation>
</comment>
<evidence type="ECO:0000259" key="7">
    <source>
        <dbReference type="Pfam" id="PF06271"/>
    </source>
</evidence>
<keyword evidence="4 6" id="KW-1133">Transmembrane helix</keyword>
<evidence type="ECO:0000256" key="6">
    <source>
        <dbReference type="SAM" id="Phobius"/>
    </source>
</evidence>
<evidence type="ECO:0000256" key="4">
    <source>
        <dbReference type="ARBA" id="ARBA00022989"/>
    </source>
</evidence>
<dbReference type="InterPro" id="IPR010432">
    <property type="entry name" value="RDD"/>
</dbReference>
<sequence>MRAGRGERLGASLIDGVIWLLIFLPLAALTGYFGKVMAAARGGEAMSLLAMAGYVALAFVVFVLVQGYPLARTGQTWGKKLLSIRIVDPHGEPPPLWRPIVLRYLPTQLLSLVPGAGNVYALLDALFIFRQDKRCLHDIIAGTQVVNVRR</sequence>
<proteinExistence type="predicted"/>
<dbReference type="RefSeq" id="WP_237651050.1">
    <property type="nucleotide sequence ID" value="NZ_CP076251.1"/>
</dbReference>
<evidence type="ECO:0000256" key="3">
    <source>
        <dbReference type="ARBA" id="ARBA00022692"/>
    </source>
</evidence>
<evidence type="ECO:0000256" key="5">
    <source>
        <dbReference type="ARBA" id="ARBA00023136"/>
    </source>
</evidence>
<name>A0A0K2ZDJ4_9XANT</name>